<name>A0A081RYB7_PHOTE</name>
<dbReference type="Gene3D" id="3.60.100.10">
    <property type="entry name" value="Cytotoxic necrotizing factor, Rho-activating domain"/>
    <property type="match status" value="1"/>
</dbReference>
<dbReference type="InterPro" id="IPR008430">
    <property type="entry name" value="CNF_Rho-act"/>
</dbReference>
<dbReference type="PATRIC" id="fig|1393735.3.peg.1633"/>
<comment type="caution">
    <text evidence="3">The sequence shown here is derived from an EMBL/GenBank/DDBJ whole genome shotgun (WGS) entry which is preliminary data.</text>
</comment>
<dbReference type="Pfam" id="PF05785">
    <property type="entry name" value="CNF1"/>
    <property type="match status" value="1"/>
</dbReference>
<protein>
    <submittedName>
        <fullName evidence="3">RHS repeat-associated core protein</fullName>
    </submittedName>
</protein>
<evidence type="ECO:0000313" key="3">
    <source>
        <dbReference type="EMBL" id="KER03670.1"/>
    </source>
</evidence>
<organism evidence="3 4">
    <name type="scientific">Photorhabdus temperata subsp. temperata Meg1</name>
    <dbReference type="NCBI Taxonomy" id="1393735"/>
    <lineage>
        <taxon>Bacteria</taxon>
        <taxon>Pseudomonadati</taxon>
        <taxon>Pseudomonadota</taxon>
        <taxon>Gammaproteobacteria</taxon>
        <taxon>Enterobacterales</taxon>
        <taxon>Morganellaceae</taxon>
        <taxon>Photorhabdus</taxon>
    </lineage>
</organism>
<evidence type="ECO:0000256" key="1">
    <source>
        <dbReference type="SAM" id="MobiDB-lite"/>
    </source>
</evidence>
<dbReference type="PANTHER" id="PTHR32305">
    <property type="match status" value="1"/>
</dbReference>
<accession>A0A081RYB7</accession>
<dbReference type="CDD" id="cd16834">
    <property type="entry name" value="CNF1-like"/>
    <property type="match status" value="1"/>
</dbReference>
<dbReference type="InterPro" id="IPR022385">
    <property type="entry name" value="Rhs_assc_core"/>
</dbReference>
<dbReference type="EMBL" id="JGVH01000024">
    <property type="protein sequence ID" value="KER03670.1"/>
    <property type="molecule type" value="Genomic_DNA"/>
</dbReference>
<dbReference type="Proteomes" id="UP000028002">
    <property type="component" value="Unassembled WGS sequence"/>
</dbReference>
<proteinExistence type="predicted"/>
<dbReference type="InterPro" id="IPR006530">
    <property type="entry name" value="YD"/>
</dbReference>
<gene>
    <name evidence="3" type="ORF">MEG1DRAFT_01591</name>
</gene>
<dbReference type="NCBIfam" id="TIGR01643">
    <property type="entry name" value="YD_repeat_2x"/>
    <property type="match status" value="1"/>
</dbReference>
<evidence type="ECO:0000313" key="4">
    <source>
        <dbReference type="Proteomes" id="UP000028002"/>
    </source>
</evidence>
<dbReference type="InterPro" id="IPR011324">
    <property type="entry name" value="Cytotoxic_necrot_fac-like_cat"/>
</dbReference>
<dbReference type="Gene3D" id="2.180.10.10">
    <property type="entry name" value="RHS repeat-associated core"/>
    <property type="match status" value="1"/>
</dbReference>
<feature type="region of interest" description="Disordered" evidence="1">
    <location>
        <begin position="918"/>
        <end position="937"/>
    </location>
</feature>
<dbReference type="InterPro" id="IPR050708">
    <property type="entry name" value="T6SS_VgrG/RHS"/>
</dbReference>
<dbReference type="RefSeq" id="WP_051769357.1">
    <property type="nucleotide sequence ID" value="NZ_CAWLUD010000024.1"/>
</dbReference>
<dbReference type="AlphaFoldDB" id="A0A081RYB7"/>
<evidence type="ECO:0000259" key="2">
    <source>
        <dbReference type="Pfam" id="PF05785"/>
    </source>
</evidence>
<sequence length="953" mass="107267">MFQADLHAGTPTLRVCDNRGLPIRSLQYHRALTGDNSHPMTPLDERITQTYYHAAGYPTESRDPRLFANGTTPNVRLECSLSGTPLRSDSVDAGWSLSLNDIEGRPYWRKDARGTVHTWQYELPEKGPGRLSAHFEQLNGGEFEVRERLVYGEEEPDAGQNNLRGQCVRHYDTAGCMQLHCVGLQGVILKQSRRLLKDKTAPVYWRGEDEGDENTGWSSLLETQRWTTRTACNAQGQLLNQTDAAGHLTWQRYNVAGQLTTGGLTPNGDAPEQILIARRTYSAAGQVWEEETGSGISTRNTYELQTQRLLSVETKRGNTLLQHIVYDYDPVGNIIQVDHLHEETRFFNNQQVNPRNSYDYDTLYQLTAARGREQVQQVNPSGQQKDENQRVNYQRNYSYDRGNNLIRIRHNGATQFTRDITVEAGSNRGVAQVDEVSSVRAENSFDACGNLQNLLPRDTQTLIWDGRNQLSGVRGSTREEDYLYGSGMRVYKMNRSQNGTEEERVVYLPGLELRSRWLNGTEQESWEVITPQDGVRVLQWRKGCPLEGKTWQGRYCYMGLLSLNELELDETGALISEEEYFPFGGTACWLPRNKVEGDYKTHRYSGKERDATGLYYYGYRYYMPWAGRWLNPDPAGTVDGLNLYCMVRNNPITYRDIDGRILDGWKTKKGVKQGDASKLKRKGPFYTKGQSDIVTDFSFARHDSKEKFDPKPQNELTSIDKRDVLETSPGDKITSYNKSSKWFAGTFWEKNPLSETTDLIVLHNGVEGAAGLKIKFDDLESNRSVLITGGTLTGCTMITGVKDSTFYALHAGTSTPSESWKTGKEGVRDNIALFNRLNPTDPIGISSEHSNKQLIGLLDHFDQGTLAYSGKAGFNIEGEEADNRILNYSKVGLGVSFTLISKNSQGVVSVETLLETGELTTHSPHKTKSPPGASFPASQLKYQAHSSIVHKLF</sequence>
<dbReference type="PANTHER" id="PTHR32305:SF15">
    <property type="entry name" value="PROTEIN RHSA-RELATED"/>
    <property type="match status" value="1"/>
</dbReference>
<dbReference type="InterPro" id="IPR037040">
    <property type="entry name" value="CNF_Rho-act_sf"/>
</dbReference>
<reference evidence="3 4" key="1">
    <citation type="submission" date="2014-03" db="EMBL/GenBank/DDBJ databases">
        <title>Draft Genome of Photorhabdus temperata Meg1.</title>
        <authorList>
            <person name="Hurst S.G.IV."/>
            <person name="Morris K."/>
            <person name="Thomas K."/>
            <person name="Tisa L.S."/>
        </authorList>
    </citation>
    <scope>NUCLEOTIDE SEQUENCE [LARGE SCALE GENOMIC DNA]</scope>
    <source>
        <strain evidence="3 4">Meg1</strain>
    </source>
</reference>
<dbReference type="SUPFAM" id="SSF64438">
    <property type="entry name" value="CNF1/YfiH-like putative cysteine hydrolases"/>
    <property type="match status" value="1"/>
</dbReference>
<feature type="domain" description="Cytotoxic necrotizing factor Rho-activating" evidence="2">
    <location>
        <begin position="738"/>
        <end position="872"/>
    </location>
</feature>
<dbReference type="NCBIfam" id="TIGR03696">
    <property type="entry name" value="Rhs_assc_core"/>
    <property type="match status" value="1"/>
</dbReference>